<accession>A0A7J6WJN2</accession>
<dbReference type="EMBL" id="JABWDY010014496">
    <property type="protein sequence ID" value="KAF5197596.1"/>
    <property type="molecule type" value="Genomic_DNA"/>
</dbReference>
<protein>
    <submittedName>
        <fullName evidence="1">Uncharacterized protein</fullName>
    </submittedName>
</protein>
<sequence length="108" mass="12284">MWIYIEKNVLIQDKMFRWNPYHPYTTPPPPPTPTITTLSSTTAAIILKISSSGMFLVSIITPVRDVLTSSILMTFLQDLTGTQIVKRVLWCRRASLMSTPKQQKLGFI</sequence>
<proteinExistence type="predicted"/>
<name>A0A7J6WJN2_THATH</name>
<comment type="caution">
    <text evidence="1">The sequence shown here is derived from an EMBL/GenBank/DDBJ whole genome shotgun (WGS) entry which is preliminary data.</text>
</comment>
<organism evidence="1 2">
    <name type="scientific">Thalictrum thalictroides</name>
    <name type="common">Rue-anemone</name>
    <name type="synonym">Anemone thalictroides</name>
    <dbReference type="NCBI Taxonomy" id="46969"/>
    <lineage>
        <taxon>Eukaryota</taxon>
        <taxon>Viridiplantae</taxon>
        <taxon>Streptophyta</taxon>
        <taxon>Embryophyta</taxon>
        <taxon>Tracheophyta</taxon>
        <taxon>Spermatophyta</taxon>
        <taxon>Magnoliopsida</taxon>
        <taxon>Ranunculales</taxon>
        <taxon>Ranunculaceae</taxon>
        <taxon>Thalictroideae</taxon>
        <taxon>Thalictrum</taxon>
    </lineage>
</organism>
<keyword evidence="2" id="KW-1185">Reference proteome</keyword>
<dbReference type="Proteomes" id="UP000554482">
    <property type="component" value="Unassembled WGS sequence"/>
</dbReference>
<reference evidence="1 2" key="1">
    <citation type="submission" date="2020-06" db="EMBL/GenBank/DDBJ databases">
        <title>Transcriptomic and genomic resources for Thalictrum thalictroides and T. hernandezii: Facilitating candidate gene discovery in an emerging model plant lineage.</title>
        <authorList>
            <person name="Arias T."/>
            <person name="Riano-Pachon D.M."/>
            <person name="Di Stilio V.S."/>
        </authorList>
    </citation>
    <scope>NUCLEOTIDE SEQUENCE [LARGE SCALE GENOMIC DNA]</scope>
    <source>
        <strain evidence="2">cv. WT478/WT964</strain>
        <tissue evidence="1">Leaves</tissue>
    </source>
</reference>
<dbReference type="AlphaFoldDB" id="A0A7J6WJN2"/>
<evidence type="ECO:0000313" key="2">
    <source>
        <dbReference type="Proteomes" id="UP000554482"/>
    </source>
</evidence>
<gene>
    <name evidence="1" type="ORF">FRX31_012818</name>
</gene>
<evidence type="ECO:0000313" key="1">
    <source>
        <dbReference type="EMBL" id="KAF5197596.1"/>
    </source>
</evidence>